<keyword evidence="1" id="KW-0175">Coiled coil</keyword>
<reference evidence="4" key="1">
    <citation type="submission" date="2022-10" db="EMBL/GenBank/DDBJ databases">
        <title>Complete genome sequence of Schlegelella aquatica LMG 23380.</title>
        <authorList>
            <person name="Musilova J."/>
            <person name="Kourilova X."/>
            <person name="Bezdicek M."/>
            <person name="Hermankova K."/>
            <person name="Obruca S."/>
            <person name="Sedlar K."/>
        </authorList>
    </citation>
    <scope>NUCLEOTIDE SEQUENCE</scope>
    <source>
        <strain evidence="4">LMG 23380</strain>
    </source>
</reference>
<keyword evidence="5" id="KW-1185">Reference proteome</keyword>
<evidence type="ECO:0000256" key="1">
    <source>
        <dbReference type="SAM" id="Coils"/>
    </source>
</evidence>
<organism evidence="4 5">
    <name type="scientific">Caldimonas aquatica</name>
    <dbReference type="NCBI Taxonomy" id="376175"/>
    <lineage>
        <taxon>Bacteria</taxon>
        <taxon>Pseudomonadati</taxon>
        <taxon>Pseudomonadota</taxon>
        <taxon>Betaproteobacteria</taxon>
        <taxon>Burkholderiales</taxon>
        <taxon>Sphaerotilaceae</taxon>
        <taxon>Caldimonas</taxon>
    </lineage>
</organism>
<evidence type="ECO:0000313" key="5">
    <source>
        <dbReference type="Proteomes" id="UP001163266"/>
    </source>
</evidence>
<dbReference type="InterPro" id="IPR029058">
    <property type="entry name" value="AB_hydrolase_fold"/>
</dbReference>
<dbReference type="Gene3D" id="3.40.50.1820">
    <property type="entry name" value="alpha/beta hydrolase"/>
    <property type="match status" value="1"/>
</dbReference>
<dbReference type="SUPFAM" id="SSF53474">
    <property type="entry name" value="alpha/beta-Hydrolases"/>
    <property type="match status" value="1"/>
</dbReference>
<gene>
    <name evidence="4" type="ORF">OMP39_00320</name>
</gene>
<dbReference type="InterPro" id="IPR012908">
    <property type="entry name" value="PGAP1-ab_dom-like"/>
</dbReference>
<protein>
    <recommendedName>
        <fullName evidence="3">GPI inositol-deacylase PGAP1-like alpha/beta domain-containing protein</fullName>
    </recommendedName>
</protein>
<evidence type="ECO:0000313" key="4">
    <source>
        <dbReference type="EMBL" id="UZD55077.1"/>
    </source>
</evidence>
<sequence length="534" mass="59891">MRYDERGNPYWDSRMSPPDDSVGVCHMAPDRIIPVIFVPGVMGSNLKQRGVEPKSAVRWRLDDAGSAGRWAAPDRNARYRKEYLNPAAMEVDAQGKVTENTSLPAEELRRRGWGEVGYLSYGEFLGWLENTLNDVDTCKTGLRAQLIGKALRAMTGDEALSRDEVGLSYRYRFAVYACGYNWLDSNVASAHRLKRRIEQTLARYRAEKKRCEKVIIVTHSMGGLVARYCSEALGMRDSILGIVHGVMPAIGAAAVYRRFKAGTEDTTPWYNIKGAFVASALGNDAREMTAVLSSAPGPMQLLPTPEYGNGWLRIRDGKTTLSLPQRGDPYGEIYAVRGKWWSLCEDHLMNPLNTETDPKKRKAVMDRDWAAYDHLVHKEVKPFHQKLYKRYHPNTYAFFGSHPDQRAYGNVTWTGDGGSWLRGDRAADVLNARALDPSQVNETRTVAATLQGSGWLRAEHQDYTISEPDEPGDGTVPHRSGIAPRPHVRSLLQVNTGHEPAYHAGVDIERVRQFTVRAIVKIAQRINETSLAYK</sequence>
<feature type="domain" description="GPI inositol-deacylase PGAP1-like alpha/beta" evidence="3">
    <location>
        <begin position="193"/>
        <end position="230"/>
    </location>
</feature>
<evidence type="ECO:0000256" key="2">
    <source>
        <dbReference type="SAM" id="MobiDB-lite"/>
    </source>
</evidence>
<dbReference type="Pfam" id="PF07819">
    <property type="entry name" value="PGAP1"/>
    <property type="match status" value="1"/>
</dbReference>
<dbReference type="RefSeq" id="WP_264892835.1">
    <property type="nucleotide sequence ID" value="NZ_CP110257.1"/>
</dbReference>
<feature type="region of interest" description="Disordered" evidence="2">
    <location>
        <begin position="464"/>
        <end position="484"/>
    </location>
</feature>
<dbReference type="EMBL" id="CP110257">
    <property type="protein sequence ID" value="UZD55077.1"/>
    <property type="molecule type" value="Genomic_DNA"/>
</dbReference>
<feature type="coiled-coil region" evidence="1">
    <location>
        <begin position="187"/>
        <end position="214"/>
    </location>
</feature>
<dbReference type="Proteomes" id="UP001163266">
    <property type="component" value="Chromosome"/>
</dbReference>
<evidence type="ECO:0000259" key="3">
    <source>
        <dbReference type="Pfam" id="PF07819"/>
    </source>
</evidence>
<proteinExistence type="predicted"/>
<name>A0ABY6MSV0_9BURK</name>
<accession>A0ABY6MSV0</accession>